<evidence type="ECO:0000313" key="1">
    <source>
        <dbReference type="EMBL" id="MCP9563203.1"/>
    </source>
</evidence>
<organism evidence="1 2">
    <name type="scientific">Segatella copri</name>
    <dbReference type="NCBI Taxonomy" id="165179"/>
    <lineage>
        <taxon>Bacteria</taxon>
        <taxon>Pseudomonadati</taxon>
        <taxon>Bacteroidota</taxon>
        <taxon>Bacteroidia</taxon>
        <taxon>Bacteroidales</taxon>
        <taxon>Prevotellaceae</taxon>
        <taxon>Segatella</taxon>
    </lineage>
</organism>
<protein>
    <submittedName>
        <fullName evidence="1">Uncharacterized protein</fullName>
    </submittedName>
</protein>
<name>A0AAW5IEG5_9BACT</name>
<accession>A0AAW5IEG5</accession>
<dbReference type="RefSeq" id="WP_254950025.1">
    <property type="nucleotide sequence ID" value="NZ_JANDWY010000001.1"/>
</dbReference>
<dbReference type="Proteomes" id="UP001205531">
    <property type="component" value="Unassembled WGS sequence"/>
</dbReference>
<dbReference type="AlphaFoldDB" id="A0AAW5IEG5"/>
<dbReference type="EMBL" id="JANDWZ010000001">
    <property type="protein sequence ID" value="MCP9563203.1"/>
    <property type="molecule type" value="Genomic_DNA"/>
</dbReference>
<sequence>MQAELLEISLSTDLKEYCRRGYSEKSFNTSDLVWNASLSHSFCKGKLTLKAEAFDILQNLSSTVYEVGGQGKTEKWNNTLPSYAMVHLMYKFSKAPKSKK</sequence>
<reference evidence="1" key="1">
    <citation type="submission" date="2022-07" db="EMBL/GenBank/DDBJ databases">
        <title>Prevotella copri.</title>
        <authorList>
            <person name="Yang C."/>
        </authorList>
    </citation>
    <scope>NUCLEOTIDE SEQUENCE</scope>
    <source>
        <strain evidence="1">HF2107</strain>
    </source>
</reference>
<comment type="caution">
    <text evidence="1">The sequence shown here is derived from an EMBL/GenBank/DDBJ whole genome shotgun (WGS) entry which is preliminary data.</text>
</comment>
<proteinExistence type="predicted"/>
<gene>
    <name evidence="1" type="ORF">NNC64_01255</name>
</gene>
<evidence type="ECO:0000313" key="2">
    <source>
        <dbReference type="Proteomes" id="UP001205531"/>
    </source>
</evidence>